<evidence type="ECO:0000256" key="4">
    <source>
        <dbReference type="ARBA" id="ARBA00023242"/>
    </source>
</evidence>
<dbReference type="Gene3D" id="2.170.150.80">
    <property type="entry name" value="NAC domain"/>
    <property type="match status" value="1"/>
</dbReference>
<keyword evidence="2" id="KW-0238">DNA-binding</keyword>
<accession>A0A7J7GE39</accession>
<evidence type="ECO:0000313" key="7">
    <source>
        <dbReference type="EMBL" id="KAF5939000.1"/>
    </source>
</evidence>
<dbReference type="PROSITE" id="PS51005">
    <property type="entry name" value="NAC"/>
    <property type="match status" value="1"/>
</dbReference>
<evidence type="ECO:0000256" key="5">
    <source>
        <dbReference type="SAM" id="MobiDB-lite"/>
    </source>
</evidence>
<evidence type="ECO:0000256" key="2">
    <source>
        <dbReference type="ARBA" id="ARBA00023125"/>
    </source>
</evidence>
<comment type="caution">
    <text evidence="7">The sequence shown here is derived from an EMBL/GenBank/DDBJ whole genome shotgun (WGS) entry which is preliminary data.</text>
</comment>
<name>A0A7J7GE39_CAMSI</name>
<dbReference type="EMBL" id="JACBKZ010000011">
    <property type="protein sequence ID" value="KAF5939000.1"/>
    <property type="molecule type" value="Genomic_DNA"/>
</dbReference>
<feature type="domain" description="NAC" evidence="6">
    <location>
        <begin position="24"/>
        <end position="155"/>
    </location>
</feature>
<evidence type="ECO:0000313" key="8">
    <source>
        <dbReference type="Proteomes" id="UP000593564"/>
    </source>
</evidence>
<sequence>MEEEYSSPPLSKVNVDQNGKQLILPSGYMFSPLDSELVVHYLKKKILNQELPPHIIATIGVYSYDSPNQLPLSEFKYGLPNEWYFFTTRSPHNFFHTGNGGGWNELADETVVDNDQVVCYEEKDPSMASSDSSTDLDQGKDKEVENIESSIHTKQ</sequence>
<evidence type="ECO:0000256" key="1">
    <source>
        <dbReference type="ARBA" id="ARBA00023015"/>
    </source>
</evidence>
<evidence type="ECO:0000256" key="3">
    <source>
        <dbReference type="ARBA" id="ARBA00023163"/>
    </source>
</evidence>
<reference evidence="7 8" key="2">
    <citation type="submission" date="2020-07" db="EMBL/GenBank/DDBJ databases">
        <title>Genome assembly of wild tea tree DASZ reveals pedigree and selection history of tea varieties.</title>
        <authorList>
            <person name="Zhang W."/>
        </authorList>
    </citation>
    <scope>NUCLEOTIDE SEQUENCE [LARGE SCALE GENOMIC DNA]</scope>
    <source>
        <strain evidence="8">cv. G240</strain>
        <tissue evidence="7">Leaf</tissue>
    </source>
</reference>
<keyword evidence="3" id="KW-0804">Transcription</keyword>
<dbReference type="PANTHER" id="PTHR31719">
    <property type="entry name" value="NAC TRANSCRIPTION FACTOR 56"/>
    <property type="match status" value="1"/>
</dbReference>
<keyword evidence="1" id="KW-0805">Transcription regulation</keyword>
<feature type="region of interest" description="Disordered" evidence="5">
    <location>
        <begin position="122"/>
        <end position="155"/>
    </location>
</feature>
<gene>
    <name evidence="7" type="ORF">HYC85_023259</name>
</gene>
<proteinExistence type="predicted"/>
<dbReference type="SUPFAM" id="SSF101941">
    <property type="entry name" value="NAC domain"/>
    <property type="match status" value="1"/>
</dbReference>
<keyword evidence="4" id="KW-0539">Nucleus</keyword>
<dbReference type="GO" id="GO:0006355">
    <property type="term" value="P:regulation of DNA-templated transcription"/>
    <property type="evidence" value="ECO:0007669"/>
    <property type="project" value="InterPro"/>
</dbReference>
<dbReference type="Pfam" id="PF02365">
    <property type="entry name" value="NAM"/>
    <property type="match status" value="1"/>
</dbReference>
<dbReference type="PANTHER" id="PTHR31719:SF179">
    <property type="entry name" value="OS08G0148400 PROTEIN"/>
    <property type="match status" value="1"/>
</dbReference>
<protein>
    <recommendedName>
        <fullName evidence="6">NAC domain-containing protein</fullName>
    </recommendedName>
</protein>
<organism evidence="7 8">
    <name type="scientific">Camellia sinensis</name>
    <name type="common">Tea plant</name>
    <name type="synonym">Thea sinensis</name>
    <dbReference type="NCBI Taxonomy" id="4442"/>
    <lineage>
        <taxon>Eukaryota</taxon>
        <taxon>Viridiplantae</taxon>
        <taxon>Streptophyta</taxon>
        <taxon>Embryophyta</taxon>
        <taxon>Tracheophyta</taxon>
        <taxon>Spermatophyta</taxon>
        <taxon>Magnoliopsida</taxon>
        <taxon>eudicotyledons</taxon>
        <taxon>Gunneridae</taxon>
        <taxon>Pentapetalae</taxon>
        <taxon>asterids</taxon>
        <taxon>Ericales</taxon>
        <taxon>Theaceae</taxon>
        <taxon>Camellia</taxon>
    </lineage>
</organism>
<keyword evidence="8" id="KW-1185">Reference proteome</keyword>
<dbReference type="AlphaFoldDB" id="A0A7J7GE39"/>
<dbReference type="Proteomes" id="UP000593564">
    <property type="component" value="Unassembled WGS sequence"/>
</dbReference>
<reference evidence="8" key="1">
    <citation type="journal article" date="2020" name="Nat. Commun.">
        <title>Genome assembly of wild tea tree DASZ reveals pedigree and selection history of tea varieties.</title>
        <authorList>
            <person name="Zhang W."/>
            <person name="Zhang Y."/>
            <person name="Qiu H."/>
            <person name="Guo Y."/>
            <person name="Wan H."/>
            <person name="Zhang X."/>
            <person name="Scossa F."/>
            <person name="Alseekh S."/>
            <person name="Zhang Q."/>
            <person name="Wang P."/>
            <person name="Xu L."/>
            <person name="Schmidt M.H."/>
            <person name="Jia X."/>
            <person name="Li D."/>
            <person name="Zhu A."/>
            <person name="Guo F."/>
            <person name="Chen W."/>
            <person name="Ni D."/>
            <person name="Usadel B."/>
            <person name="Fernie A.R."/>
            <person name="Wen W."/>
        </authorList>
    </citation>
    <scope>NUCLEOTIDE SEQUENCE [LARGE SCALE GENOMIC DNA]</scope>
    <source>
        <strain evidence="8">cv. G240</strain>
    </source>
</reference>
<dbReference type="GO" id="GO:0003677">
    <property type="term" value="F:DNA binding"/>
    <property type="evidence" value="ECO:0007669"/>
    <property type="project" value="UniProtKB-KW"/>
</dbReference>
<dbReference type="InterPro" id="IPR003441">
    <property type="entry name" value="NAC-dom"/>
</dbReference>
<feature type="compositionally biased region" description="Polar residues" evidence="5">
    <location>
        <begin position="127"/>
        <end position="136"/>
    </location>
</feature>
<dbReference type="InterPro" id="IPR036093">
    <property type="entry name" value="NAC_dom_sf"/>
</dbReference>
<evidence type="ECO:0000259" key="6">
    <source>
        <dbReference type="PROSITE" id="PS51005"/>
    </source>
</evidence>